<name>A0AAD5U5Z8_9FUNG</name>
<feature type="repeat" description="WD" evidence="6">
    <location>
        <begin position="942"/>
        <end position="983"/>
    </location>
</feature>
<evidence type="ECO:0000256" key="2">
    <source>
        <dbReference type="ARBA" id="ARBA00008568"/>
    </source>
</evidence>
<dbReference type="FunFam" id="3.40.140.10:FF:000004">
    <property type="entry name" value="26S proteasome regulatory subunit rpn-8"/>
    <property type="match status" value="1"/>
</dbReference>
<dbReference type="SUPFAM" id="SSF50978">
    <property type="entry name" value="WD40 repeat-like"/>
    <property type="match status" value="1"/>
</dbReference>
<dbReference type="GO" id="GO:0008541">
    <property type="term" value="C:proteasome regulatory particle, lid subcomplex"/>
    <property type="evidence" value="ECO:0007669"/>
    <property type="project" value="UniProtKB-ARBA"/>
</dbReference>
<dbReference type="Proteomes" id="UP001211065">
    <property type="component" value="Unassembled WGS sequence"/>
</dbReference>
<dbReference type="Pfam" id="PF00400">
    <property type="entry name" value="WD40"/>
    <property type="match status" value="4"/>
</dbReference>
<dbReference type="PROSITE" id="PS50082">
    <property type="entry name" value="WD_REPEATS_2"/>
    <property type="match status" value="4"/>
</dbReference>
<evidence type="ECO:0000259" key="8">
    <source>
        <dbReference type="PROSITE" id="PS50249"/>
    </source>
</evidence>
<dbReference type="SMART" id="SM00320">
    <property type="entry name" value="WD40"/>
    <property type="match status" value="7"/>
</dbReference>
<dbReference type="PROSITE" id="PS00678">
    <property type="entry name" value="WD_REPEATS_1"/>
    <property type="match status" value="2"/>
</dbReference>
<accession>A0AAD5U5Z8</accession>
<dbReference type="InterPro" id="IPR024969">
    <property type="entry name" value="EIF3F/CSN6-like_C"/>
</dbReference>
<feature type="repeat" description="WD" evidence="6">
    <location>
        <begin position="1026"/>
        <end position="1067"/>
    </location>
</feature>
<keyword evidence="4" id="KW-0677">Repeat</keyword>
<comment type="similarity">
    <text evidence="2">Belongs to the peptidase M67A family.</text>
</comment>
<dbReference type="Pfam" id="PF01398">
    <property type="entry name" value="JAB"/>
    <property type="match status" value="1"/>
</dbReference>
<dbReference type="InterPro" id="IPR001680">
    <property type="entry name" value="WD40_rpt"/>
</dbReference>
<dbReference type="InterPro" id="IPR019775">
    <property type="entry name" value="WD40_repeat_CS"/>
</dbReference>
<organism evidence="9 10">
    <name type="scientific">Clydaea vesicula</name>
    <dbReference type="NCBI Taxonomy" id="447962"/>
    <lineage>
        <taxon>Eukaryota</taxon>
        <taxon>Fungi</taxon>
        <taxon>Fungi incertae sedis</taxon>
        <taxon>Chytridiomycota</taxon>
        <taxon>Chytridiomycota incertae sedis</taxon>
        <taxon>Chytridiomycetes</taxon>
        <taxon>Lobulomycetales</taxon>
        <taxon>Lobulomycetaceae</taxon>
        <taxon>Clydaea</taxon>
    </lineage>
</organism>
<dbReference type="PANTHER" id="PTHR10540">
    <property type="entry name" value="EUKARYOTIC TRANSLATION INITIATION FACTOR 3 SUBUNIT F-RELATED"/>
    <property type="match status" value="1"/>
</dbReference>
<dbReference type="PRINTS" id="PR00320">
    <property type="entry name" value="GPROTEINBRPT"/>
</dbReference>
<evidence type="ECO:0000256" key="7">
    <source>
        <dbReference type="SAM" id="MobiDB-lite"/>
    </source>
</evidence>
<dbReference type="GO" id="GO:0008237">
    <property type="term" value="F:metallopeptidase activity"/>
    <property type="evidence" value="ECO:0007669"/>
    <property type="project" value="InterPro"/>
</dbReference>
<feature type="domain" description="MPN" evidence="8">
    <location>
        <begin position="12"/>
        <end position="146"/>
    </location>
</feature>
<protein>
    <submittedName>
        <fullName evidence="9">Proteasome regulatory particle subunit</fullName>
    </submittedName>
</protein>
<feature type="compositionally biased region" description="Basic and acidic residues" evidence="7">
    <location>
        <begin position="463"/>
        <end position="481"/>
    </location>
</feature>
<reference evidence="9" key="1">
    <citation type="submission" date="2020-05" db="EMBL/GenBank/DDBJ databases">
        <title>Phylogenomic resolution of chytrid fungi.</title>
        <authorList>
            <person name="Stajich J.E."/>
            <person name="Amses K."/>
            <person name="Simmons R."/>
            <person name="Seto K."/>
            <person name="Myers J."/>
            <person name="Bonds A."/>
            <person name="Quandt C.A."/>
            <person name="Barry K."/>
            <person name="Liu P."/>
            <person name="Grigoriev I."/>
            <person name="Longcore J.E."/>
            <person name="James T.Y."/>
        </authorList>
    </citation>
    <scope>NUCLEOTIDE SEQUENCE</scope>
    <source>
        <strain evidence="9">JEL0476</strain>
    </source>
</reference>
<dbReference type="InterPro" id="IPR000555">
    <property type="entry name" value="JAMM/MPN+_dom"/>
</dbReference>
<feature type="region of interest" description="Disordered" evidence="7">
    <location>
        <begin position="463"/>
        <end position="482"/>
    </location>
</feature>
<feature type="region of interest" description="Disordered" evidence="7">
    <location>
        <begin position="428"/>
        <end position="449"/>
    </location>
</feature>
<gene>
    <name evidence="9" type="primary">RPN8</name>
    <name evidence="9" type="ORF">HK099_006587</name>
</gene>
<feature type="repeat" description="WD" evidence="6">
    <location>
        <begin position="984"/>
        <end position="1025"/>
    </location>
</feature>
<evidence type="ECO:0000256" key="4">
    <source>
        <dbReference type="ARBA" id="ARBA00022737"/>
    </source>
</evidence>
<evidence type="ECO:0000256" key="1">
    <source>
        <dbReference type="ARBA" id="ARBA00002187"/>
    </source>
</evidence>
<dbReference type="PANTHER" id="PTHR10540:SF7">
    <property type="entry name" value="26S PROTEASOME NON-ATPASE REGULATORY SUBUNIT 7"/>
    <property type="match status" value="1"/>
</dbReference>
<dbReference type="InterPro" id="IPR033858">
    <property type="entry name" value="MPN_RPN7_8"/>
</dbReference>
<feature type="repeat" description="WD" evidence="6">
    <location>
        <begin position="1074"/>
        <end position="1105"/>
    </location>
</feature>
<dbReference type="AlphaFoldDB" id="A0AAD5U5Z8"/>
<evidence type="ECO:0000313" key="10">
    <source>
        <dbReference type="Proteomes" id="UP001211065"/>
    </source>
</evidence>
<proteinExistence type="inferred from homology"/>
<comment type="function">
    <text evidence="1">Acts as a regulatory subunit of the 26S proteasome which is involved in the ATP-dependent degradation of ubiquitinated proteins.</text>
</comment>
<evidence type="ECO:0000313" key="9">
    <source>
        <dbReference type="EMBL" id="KAJ3225553.1"/>
    </source>
</evidence>
<dbReference type="InterPro" id="IPR036322">
    <property type="entry name" value="WD40_repeat_dom_sf"/>
</dbReference>
<comment type="caution">
    <text evidence="9">The sequence shown here is derived from an EMBL/GenBank/DDBJ whole genome shotgun (WGS) entry which is preliminary data.</text>
</comment>
<dbReference type="CDD" id="cd08062">
    <property type="entry name" value="MPN_RPN7_8"/>
    <property type="match status" value="1"/>
</dbReference>
<evidence type="ECO:0000256" key="5">
    <source>
        <dbReference type="ARBA" id="ARBA00022942"/>
    </source>
</evidence>
<dbReference type="CDD" id="cd00200">
    <property type="entry name" value="WD40"/>
    <property type="match status" value="1"/>
</dbReference>
<dbReference type="Pfam" id="PF13012">
    <property type="entry name" value="MitMem_reg"/>
    <property type="match status" value="1"/>
</dbReference>
<dbReference type="PROSITE" id="PS50249">
    <property type="entry name" value="MPN"/>
    <property type="match status" value="1"/>
</dbReference>
<dbReference type="InterPro" id="IPR020472">
    <property type="entry name" value="WD40_PAC1"/>
</dbReference>
<dbReference type="SMART" id="SM00232">
    <property type="entry name" value="JAB_MPN"/>
    <property type="match status" value="1"/>
</dbReference>
<keyword evidence="3 6" id="KW-0853">WD repeat</keyword>
<sequence>MVTASSSAPAQVVIHPLVLLSVVDHYNRAARNTKKRVVGVLLGQYNKDKVNVANSYAVPFEEDEKDPSVWFLDHNYHEAMYEMFKKVNAKEKMIGWYHSGPKLRASDLEINELFKRYTPNPVLVIIDVQPKALGLPTDAYFSVEDVHDDGTATTKTFHHIPSLIEAEESEEIGVEHLLRDIKDNAQGTLSTKITNQLNSLKGLETRLTEIKDYLEKVKNGLLPINHQIIYNLQDIFNLLPNLNIPAFAKSFSIKTNDELLVIYVCSLIRAVIAMHNLIENKIVNRDAEKKLDEKEEKALNAPAADVVETVKALNFNPSESKPYQVTLSHFQIPHLEASDYRSAYHQLCDWLYGWNVSDGLNDEDGDLLKSKRVPRNIDLSNDIELVECERIMASFQTLFYFSQRQLHKYYSSIEIKLPRVGGGYNTIENSSNAPLDRRGSNLYDAELDSGDLDNEMDRVWATKKNEQSDKKNDEDDGHSVKSNESLDLAVEMLLKNSNKGYVVKAAVVRAEDEVIKNSPSRKDSMEVVIPPDIVVVEEVNEDSSNATDNINDTAVITSTLLFNDAITNLNTSNNEPSTSTSDVDDIEVVKKVKEEMASSNSIESLEKVKQDNGSNEVSDFIEENLNQNKSDGDEEKLKKIPDIDEKFQESVTGDRTDFLPTISQSTLVPPLTNTLNASDTASAIPNSSITMLQNAVQPPFSFMKPGSSLKNLHQQQQFNSQEKSFQTQENLKKDINSLFNEIDRSCDYTLLCMVNLLVILTYSELLDHKEIYQKQLQTCHQLAADFISNTLKSVWDLLNKEFDNDVQFSEVRDLNAFKLRLKQMIQSRAFPKSQSVNNNTRDAEVNKKVKYRFSKLHKKFELLHILFTSVDIHLFPRFVEANKDGCKSAAYSEFDSALWLTGGYDGIIRIHDLRPGIVTGVDVAPLAQCMLTETMVYYFILVVGHRSIVSDVHFTKKDSHIVSCSFDRTIKIWSAQTGTCEKTLTGHTDSVTTCHLTKDGRYIASGSIDCTVRFWDMLNGECISVIKKHSRWVKIVRFSADGRYLASAGLDRRIYIWDVKLLTNAKTISHTRCIESHTDSVLDMAMSKPGILITCSRDSTVRVYDFINGHEWHCINLSPSWACSVTISECGEYFATGAFDNSINIFKTKSGDHIRHLRVFNFGILCVRFPKDLEYIVVGGNEGFLQQIYL</sequence>
<dbReference type="Gene3D" id="2.130.10.10">
    <property type="entry name" value="YVTN repeat-like/Quinoprotein amine dehydrogenase"/>
    <property type="match status" value="2"/>
</dbReference>
<keyword evidence="10" id="KW-1185">Reference proteome</keyword>
<dbReference type="PROSITE" id="PS50294">
    <property type="entry name" value="WD_REPEATS_REGION"/>
    <property type="match status" value="3"/>
</dbReference>
<dbReference type="Gene3D" id="3.40.140.10">
    <property type="entry name" value="Cytidine Deaminase, domain 2"/>
    <property type="match status" value="1"/>
</dbReference>
<keyword evidence="5 9" id="KW-0647">Proteasome</keyword>
<dbReference type="EMBL" id="JADGJW010000058">
    <property type="protein sequence ID" value="KAJ3225553.1"/>
    <property type="molecule type" value="Genomic_DNA"/>
</dbReference>
<dbReference type="InterPro" id="IPR015943">
    <property type="entry name" value="WD40/YVTN_repeat-like_dom_sf"/>
</dbReference>
<evidence type="ECO:0000256" key="6">
    <source>
        <dbReference type="PROSITE-ProRule" id="PRU00221"/>
    </source>
</evidence>
<dbReference type="InterPro" id="IPR037518">
    <property type="entry name" value="MPN"/>
</dbReference>
<evidence type="ECO:0000256" key="3">
    <source>
        <dbReference type="ARBA" id="ARBA00022574"/>
    </source>
</evidence>
<dbReference type="GO" id="GO:0043161">
    <property type="term" value="P:proteasome-mediated ubiquitin-dependent protein catabolic process"/>
    <property type="evidence" value="ECO:0007669"/>
    <property type="project" value="TreeGrafter"/>
</dbReference>